<dbReference type="PROSITE" id="PS50893">
    <property type="entry name" value="ABC_TRANSPORTER_2"/>
    <property type="match status" value="1"/>
</dbReference>
<keyword evidence="5" id="KW-0547">Nucleotide-binding</keyword>
<dbReference type="Pfam" id="PF00005">
    <property type="entry name" value="ABC_tran"/>
    <property type="match status" value="1"/>
</dbReference>
<keyword evidence="4" id="KW-1003">Cell membrane</keyword>
<reference evidence="9 10" key="1">
    <citation type="submission" date="2016-10" db="EMBL/GenBank/DDBJ databases">
        <authorList>
            <person name="de Groot N.N."/>
        </authorList>
    </citation>
    <scope>NUCLEOTIDE SEQUENCE [LARGE SCALE GENOMIC DNA]</scope>
    <source>
        <strain evidence="9 10">DSM 25294</strain>
    </source>
</reference>
<dbReference type="InterPro" id="IPR017871">
    <property type="entry name" value="ABC_transporter-like_CS"/>
</dbReference>
<comment type="similarity">
    <text evidence="2">Belongs to the ABC transporter superfamily.</text>
</comment>
<name>A0A1G9D8E4_9RHOB</name>
<dbReference type="InterPro" id="IPR013563">
    <property type="entry name" value="Oligopep_ABC_C"/>
</dbReference>
<dbReference type="AlphaFoldDB" id="A0A1G9D8E4"/>
<gene>
    <name evidence="9" type="ORF">SAMN04488026_104616</name>
</gene>
<proteinExistence type="inferred from homology"/>
<dbReference type="FunFam" id="3.40.50.300:FF:000016">
    <property type="entry name" value="Oligopeptide ABC transporter ATP-binding component"/>
    <property type="match status" value="1"/>
</dbReference>
<dbReference type="GO" id="GO:0005524">
    <property type="term" value="F:ATP binding"/>
    <property type="evidence" value="ECO:0007669"/>
    <property type="project" value="UniProtKB-KW"/>
</dbReference>
<evidence type="ECO:0000256" key="7">
    <source>
        <dbReference type="ARBA" id="ARBA00023136"/>
    </source>
</evidence>
<dbReference type="STRING" id="571298.SAMN04488026_104616"/>
<dbReference type="RefSeq" id="WP_093160321.1">
    <property type="nucleotide sequence ID" value="NZ_FNEK01000046.1"/>
</dbReference>
<dbReference type="PANTHER" id="PTHR43297">
    <property type="entry name" value="OLIGOPEPTIDE TRANSPORT ATP-BINDING PROTEIN APPD"/>
    <property type="match status" value="1"/>
</dbReference>
<dbReference type="SMART" id="SM00382">
    <property type="entry name" value="AAA"/>
    <property type="match status" value="1"/>
</dbReference>
<dbReference type="Gene3D" id="3.40.50.300">
    <property type="entry name" value="P-loop containing nucleotide triphosphate hydrolases"/>
    <property type="match status" value="1"/>
</dbReference>
<dbReference type="InterPro" id="IPR027417">
    <property type="entry name" value="P-loop_NTPase"/>
</dbReference>
<dbReference type="PROSITE" id="PS00211">
    <property type="entry name" value="ABC_TRANSPORTER_1"/>
    <property type="match status" value="1"/>
</dbReference>
<dbReference type="Pfam" id="PF08352">
    <property type="entry name" value="oligo_HPY"/>
    <property type="match status" value="1"/>
</dbReference>
<evidence type="ECO:0000313" key="10">
    <source>
        <dbReference type="Proteomes" id="UP000199382"/>
    </source>
</evidence>
<dbReference type="GO" id="GO:0015833">
    <property type="term" value="P:peptide transport"/>
    <property type="evidence" value="ECO:0007669"/>
    <property type="project" value="InterPro"/>
</dbReference>
<dbReference type="Proteomes" id="UP000199382">
    <property type="component" value="Unassembled WGS sequence"/>
</dbReference>
<evidence type="ECO:0000256" key="4">
    <source>
        <dbReference type="ARBA" id="ARBA00022475"/>
    </source>
</evidence>
<dbReference type="GO" id="GO:0005886">
    <property type="term" value="C:plasma membrane"/>
    <property type="evidence" value="ECO:0007669"/>
    <property type="project" value="UniProtKB-SubCell"/>
</dbReference>
<dbReference type="CDD" id="cd03257">
    <property type="entry name" value="ABC_NikE_OppD_transporters"/>
    <property type="match status" value="1"/>
</dbReference>
<accession>A0A1G9D8E4</accession>
<comment type="subcellular location">
    <subcellularLocation>
        <location evidence="1">Cell inner membrane</location>
        <topology evidence="1">Peripheral membrane protein</topology>
    </subcellularLocation>
</comment>
<keyword evidence="7" id="KW-0472">Membrane</keyword>
<protein>
    <submittedName>
        <fullName evidence="9">Peptide/nickel transport system ATP-binding protein</fullName>
    </submittedName>
</protein>
<evidence type="ECO:0000256" key="6">
    <source>
        <dbReference type="ARBA" id="ARBA00022840"/>
    </source>
</evidence>
<evidence type="ECO:0000313" key="9">
    <source>
        <dbReference type="EMBL" id="SDK60186.1"/>
    </source>
</evidence>
<dbReference type="OrthoDB" id="7374568at2"/>
<dbReference type="GO" id="GO:0055085">
    <property type="term" value="P:transmembrane transport"/>
    <property type="evidence" value="ECO:0007669"/>
    <property type="project" value="UniProtKB-ARBA"/>
</dbReference>
<dbReference type="EMBL" id="FNEK01000046">
    <property type="protein sequence ID" value="SDK60186.1"/>
    <property type="molecule type" value="Genomic_DNA"/>
</dbReference>
<keyword evidence="6 9" id="KW-0067">ATP-binding</keyword>
<keyword evidence="3" id="KW-0813">Transport</keyword>
<organism evidence="9 10">
    <name type="scientific">Aliiruegeria lutimaris</name>
    <dbReference type="NCBI Taxonomy" id="571298"/>
    <lineage>
        <taxon>Bacteria</taxon>
        <taxon>Pseudomonadati</taxon>
        <taxon>Pseudomonadota</taxon>
        <taxon>Alphaproteobacteria</taxon>
        <taxon>Rhodobacterales</taxon>
        <taxon>Roseobacteraceae</taxon>
        <taxon>Aliiruegeria</taxon>
    </lineage>
</organism>
<dbReference type="SUPFAM" id="SSF52540">
    <property type="entry name" value="P-loop containing nucleoside triphosphate hydrolases"/>
    <property type="match status" value="1"/>
</dbReference>
<evidence type="ECO:0000256" key="2">
    <source>
        <dbReference type="ARBA" id="ARBA00005417"/>
    </source>
</evidence>
<feature type="domain" description="ABC transporter" evidence="8">
    <location>
        <begin position="2"/>
        <end position="253"/>
    </location>
</feature>
<sequence>MLTVRNLVVSGGKGASRVDIVSDVSFEIERRKVLGLVGESGSGKSITSLAVMGLLPHPQLWVRGGSIELDGADITEEPPYLRVERGHGGVSMIFQEPMTSLNPVVPIGDQIVEAVRVHDGSTGITARNRAQELLEMVRIPDARLQLTAYPHELSGGMRQRVMIAIALACRPQVLIADEPTTALDVTVQMQVLSLIRELCDTFDMGVLFITHDLGVVSELADSVSVMYGGKIVENGPVERLFNVPLHPYTSGLMNCVPDPSAGHRRFQTIPGQAPKPGEITKGCRFAPRCRHAQAVCTTDTPAKVVDGPLHSAQCHFPIARGAS</sequence>
<evidence type="ECO:0000259" key="8">
    <source>
        <dbReference type="PROSITE" id="PS50893"/>
    </source>
</evidence>
<dbReference type="InterPro" id="IPR050388">
    <property type="entry name" value="ABC_Ni/Peptide_Import"/>
</dbReference>
<dbReference type="GO" id="GO:0016887">
    <property type="term" value="F:ATP hydrolysis activity"/>
    <property type="evidence" value="ECO:0007669"/>
    <property type="project" value="InterPro"/>
</dbReference>
<dbReference type="NCBIfam" id="TIGR01727">
    <property type="entry name" value="oligo_HPY"/>
    <property type="match status" value="1"/>
</dbReference>
<evidence type="ECO:0000256" key="3">
    <source>
        <dbReference type="ARBA" id="ARBA00022448"/>
    </source>
</evidence>
<evidence type="ECO:0000256" key="1">
    <source>
        <dbReference type="ARBA" id="ARBA00004417"/>
    </source>
</evidence>
<keyword evidence="10" id="KW-1185">Reference proteome</keyword>
<dbReference type="InterPro" id="IPR003593">
    <property type="entry name" value="AAA+_ATPase"/>
</dbReference>
<dbReference type="PANTHER" id="PTHR43297:SF2">
    <property type="entry name" value="DIPEPTIDE TRANSPORT ATP-BINDING PROTEIN DPPD"/>
    <property type="match status" value="1"/>
</dbReference>
<evidence type="ECO:0000256" key="5">
    <source>
        <dbReference type="ARBA" id="ARBA00022741"/>
    </source>
</evidence>
<dbReference type="InterPro" id="IPR003439">
    <property type="entry name" value="ABC_transporter-like_ATP-bd"/>
</dbReference>